<feature type="repeat" description="NHL" evidence="2">
    <location>
        <begin position="374"/>
        <end position="404"/>
    </location>
</feature>
<keyword evidence="5" id="KW-1185">Reference proteome</keyword>
<evidence type="ECO:0000256" key="2">
    <source>
        <dbReference type="PROSITE-ProRule" id="PRU00504"/>
    </source>
</evidence>
<feature type="repeat" description="NHL" evidence="2">
    <location>
        <begin position="517"/>
        <end position="547"/>
    </location>
</feature>
<dbReference type="PROSITE" id="PS51125">
    <property type="entry name" value="NHL"/>
    <property type="match status" value="6"/>
</dbReference>
<feature type="region of interest" description="Disordered" evidence="4">
    <location>
        <begin position="1"/>
        <end position="22"/>
    </location>
</feature>
<feature type="repeat" description="NHL" evidence="2">
    <location>
        <begin position="455"/>
        <end position="498"/>
    </location>
</feature>
<dbReference type="KEGG" id="ccal:113464921"/>
<dbReference type="PANTHER" id="PTHR24104">
    <property type="entry name" value="E3 UBIQUITIN-PROTEIN LIGASE NHLRC1-RELATED"/>
    <property type="match status" value="1"/>
</dbReference>
<dbReference type="InterPro" id="IPR001258">
    <property type="entry name" value="NHL_repeat"/>
</dbReference>
<keyword evidence="1" id="KW-0677">Repeat</keyword>
<evidence type="ECO:0000256" key="4">
    <source>
        <dbReference type="SAM" id="MobiDB-lite"/>
    </source>
</evidence>
<dbReference type="PANTHER" id="PTHR24104:SF48">
    <property type="entry name" value="PROTEIN WECH"/>
    <property type="match status" value="1"/>
</dbReference>
<dbReference type="Proteomes" id="UP000694925">
    <property type="component" value="Unplaced"/>
</dbReference>
<evidence type="ECO:0000256" key="3">
    <source>
        <dbReference type="SAM" id="Coils"/>
    </source>
</evidence>
<organism evidence="5 6">
    <name type="scientific">Ceratina calcarata</name>
    <dbReference type="NCBI Taxonomy" id="156304"/>
    <lineage>
        <taxon>Eukaryota</taxon>
        <taxon>Metazoa</taxon>
        <taxon>Ecdysozoa</taxon>
        <taxon>Arthropoda</taxon>
        <taxon>Hexapoda</taxon>
        <taxon>Insecta</taxon>
        <taxon>Pterygota</taxon>
        <taxon>Neoptera</taxon>
        <taxon>Endopterygota</taxon>
        <taxon>Hymenoptera</taxon>
        <taxon>Apocrita</taxon>
        <taxon>Aculeata</taxon>
        <taxon>Apoidea</taxon>
        <taxon>Anthophila</taxon>
        <taxon>Apidae</taxon>
        <taxon>Ceratina</taxon>
        <taxon>Zadontomerus</taxon>
    </lineage>
</organism>
<accession>A0AAJ7SA24</accession>
<dbReference type="InterPro" id="IPR050952">
    <property type="entry name" value="TRIM-NHL_E3_ligases"/>
</dbReference>
<dbReference type="Pfam" id="PF01436">
    <property type="entry name" value="NHL"/>
    <property type="match status" value="6"/>
</dbReference>
<name>A0AAJ7SA24_9HYME</name>
<dbReference type="SUPFAM" id="SSF101898">
    <property type="entry name" value="NHL repeat"/>
    <property type="match status" value="1"/>
</dbReference>
<dbReference type="GO" id="GO:0008270">
    <property type="term" value="F:zinc ion binding"/>
    <property type="evidence" value="ECO:0007669"/>
    <property type="project" value="UniProtKB-KW"/>
</dbReference>
<feature type="repeat" description="NHL" evidence="2">
    <location>
        <begin position="408"/>
        <end position="451"/>
    </location>
</feature>
<dbReference type="Gene3D" id="2.120.10.30">
    <property type="entry name" value="TolB, C-terminal domain"/>
    <property type="match status" value="2"/>
</dbReference>
<protein>
    <submittedName>
        <fullName evidence="6">Uncharacterized protein LOC113464921</fullName>
    </submittedName>
</protein>
<sequence length="639" mass="71415">MRVVSSASTSSAAYSDSRTNSGCSSQFVDDYNNASTSTSIGSSLQLSVAIATWNPQLSCNRRSSITSTDGSITECLCSLCAHSSEVLSSSTLCLSTSRVNSDRLISLSSNCSSSELVLSDACRGVQGLSSPSRSPLYAENRIEQHTESRAEDVTEYDELKRLISDAQKEIDRFQEELNTAQLQKEDIENQARQAEIKVKSYIEDAIAILEARELYLLAKNELFKRNETATLKSIYNTLENNKKNLYHLFDQLTGIFKIECPHANMFCLAIIHAMFAKCTEPIPYFYWEKDMDCIVNGEIEKNLVPIVGNFGEVVDTNPELLQISNDPCETQPMPILHKTMPKHIFPKEVRTLNSGEPVEPSVIIGTNDNDLYKLCRPWGVACDDEGHVVVSDRSNHRIQIFTLDGGFVRSFGTLGTDPGQFNRPAGVTVDSRKRIIVADKDNHRIQAFTMDGQFLFTFGKKGQETGQFNYPWDVAVNSQCQIVVSDTRNHRIQLFTKDGIYLRKYGHETNSKMWYLLDSPRGVAFNIDGEIVVTDFNNHKVLIINSSLSEIRVLQCDSAGSEKLFNRPQGVITDVLGNIIVADSKNHRIQVFNRHGFLIWKFGSYGSGITEMDRPSGIALTHDGRIVAVDFGNNRVLIF</sequence>
<dbReference type="GO" id="GO:0061630">
    <property type="term" value="F:ubiquitin protein ligase activity"/>
    <property type="evidence" value="ECO:0007669"/>
    <property type="project" value="TreeGrafter"/>
</dbReference>
<feature type="repeat" description="NHL" evidence="2">
    <location>
        <begin position="553"/>
        <end position="595"/>
    </location>
</feature>
<dbReference type="GeneID" id="113464921"/>
<reference evidence="6" key="1">
    <citation type="submission" date="2025-08" db="UniProtKB">
        <authorList>
            <consortium name="RefSeq"/>
        </authorList>
    </citation>
    <scope>IDENTIFICATION</scope>
    <source>
        <tissue evidence="6">Whole body</tissue>
    </source>
</reference>
<dbReference type="InterPro" id="IPR011042">
    <property type="entry name" value="6-blade_b-propeller_TolB-like"/>
</dbReference>
<keyword evidence="3" id="KW-0175">Coiled coil</keyword>
<dbReference type="GO" id="GO:0000209">
    <property type="term" value="P:protein polyubiquitination"/>
    <property type="evidence" value="ECO:0007669"/>
    <property type="project" value="TreeGrafter"/>
</dbReference>
<feature type="compositionally biased region" description="Low complexity" evidence="4">
    <location>
        <begin position="1"/>
        <end position="17"/>
    </location>
</feature>
<dbReference type="GO" id="GO:0043161">
    <property type="term" value="P:proteasome-mediated ubiquitin-dependent protein catabolic process"/>
    <property type="evidence" value="ECO:0007669"/>
    <property type="project" value="TreeGrafter"/>
</dbReference>
<dbReference type="AlphaFoldDB" id="A0AAJ7SA24"/>
<evidence type="ECO:0000313" key="6">
    <source>
        <dbReference type="RefSeq" id="XP_026673475.1"/>
    </source>
</evidence>
<proteinExistence type="predicted"/>
<dbReference type="CDD" id="cd14954">
    <property type="entry name" value="NHL_TRIM71_like"/>
    <property type="match status" value="1"/>
</dbReference>
<feature type="repeat" description="NHL" evidence="2">
    <location>
        <begin position="601"/>
        <end position="639"/>
    </location>
</feature>
<feature type="coiled-coil region" evidence="3">
    <location>
        <begin position="149"/>
        <end position="204"/>
    </location>
</feature>
<gene>
    <name evidence="6" type="primary">LOC113464921</name>
</gene>
<dbReference type="RefSeq" id="XP_026673475.1">
    <property type="nucleotide sequence ID" value="XM_026817674.1"/>
</dbReference>
<evidence type="ECO:0000313" key="5">
    <source>
        <dbReference type="Proteomes" id="UP000694925"/>
    </source>
</evidence>
<evidence type="ECO:0000256" key="1">
    <source>
        <dbReference type="ARBA" id="ARBA00022737"/>
    </source>
</evidence>